<sequence length="211" mass="23081">MNIYSQTPNQLKRYLLQHSRKNHQTDGGFSLIEVMVVVVMVGILSAIAAPAWNGFVSRQRIRAVNGQVLQVLQTAQSEAKRNKVNRAIQFLNNGNMPMYKIYEADDNGNFDPVDDLISETVIKIDGQIQPGQIKITTQANNGTARLQDAIIFDYLGAVIDPEEIPDNGQNTDGFTVTVSTPDGGLKRCVKVVTLLGAMITSEGDDNTMGCP</sequence>
<proteinExistence type="predicted"/>
<reference evidence="2 3" key="1">
    <citation type="journal article" date="2013" name="Front. Microbiol.">
        <title>Comparative genomic analyses of the cyanobacterium, Lyngbya aestuarii BL J, a powerful hydrogen producer.</title>
        <authorList>
            <person name="Kothari A."/>
            <person name="Vaughn M."/>
            <person name="Garcia-Pichel F."/>
        </authorList>
    </citation>
    <scope>NUCLEOTIDE SEQUENCE [LARGE SCALE GENOMIC DNA]</scope>
    <source>
        <strain evidence="2 3">BL J</strain>
    </source>
</reference>
<keyword evidence="1" id="KW-0472">Membrane</keyword>
<dbReference type="AlphaFoldDB" id="U7QP65"/>
<dbReference type="NCBIfam" id="TIGR02532">
    <property type="entry name" value="IV_pilin_GFxxxE"/>
    <property type="match status" value="1"/>
</dbReference>
<organism evidence="2 3">
    <name type="scientific">Lyngbya aestuarii BL J</name>
    <dbReference type="NCBI Taxonomy" id="1348334"/>
    <lineage>
        <taxon>Bacteria</taxon>
        <taxon>Bacillati</taxon>
        <taxon>Cyanobacteriota</taxon>
        <taxon>Cyanophyceae</taxon>
        <taxon>Oscillatoriophycideae</taxon>
        <taxon>Oscillatoriales</taxon>
        <taxon>Microcoleaceae</taxon>
        <taxon>Lyngbya</taxon>
    </lineage>
</organism>
<feature type="transmembrane region" description="Helical" evidence="1">
    <location>
        <begin position="29"/>
        <end position="52"/>
    </location>
</feature>
<evidence type="ECO:0000313" key="2">
    <source>
        <dbReference type="EMBL" id="ERT09062.1"/>
    </source>
</evidence>
<dbReference type="InterPro" id="IPR012902">
    <property type="entry name" value="N_methyl_site"/>
</dbReference>
<dbReference type="Proteomes" id="UP000017127">
    <property type="component" value="Unassembled WGS sequence"/>
</dbReference>
<gene>
    <name evidence="2" type="ORF">M595_1067</name>
</gene>
<keyword evidence="1" id="KW-1133">Transmembrane helix</keyword>
<dbReference type="Pfam" id="PF07963">
    <property type="entry name" value="N_methyl"/>
    <property type="match status" value="1"/>
</dbReference>
<evidence type="ECO:0000256" key="1">
    <source>
        <dbReference type="SAM" id="Phobius"/>
    </source>
</evidence>
<dbReference type="Gene3D" id="3.30.700.10">
    <property type="entry name" value="Glycoprotein, Type 4 Pilin"/>
    <property type="match status" value="1"/>
</dbReference>
<protein>
    <submittedName>
        <fullName evidence="2">Prepilin-type N-terminal cleavage/methylation domain protein</fullName>
    </submittedName>
</protein>
<dbReference type="PROSITE" id="PS00409">
    <property type="entry name" value="PROKAR_NTER_METHYL"/>
    <property type="match status" value="1"/>
</dbReference>
<dbReference type="InterPro" id="IPR045584">
    <property type="entry name" value="Pilin-like"/>
</dbReference>
<dbReference type="RefSeq" id="WP_023064892.1">
    <property type="nucleotide sequence ID" value="NZ_AUZM01000006.1"/>
</dbReference>
<dbReference type="EMBL" id="AUZM01000006">
    <property type="protein sequence ID" value="ERT09062.1"/>
    <property type="molecule type" value="Genomic_DNA"/>
</dbReference>
<accession>U7QP65</accession>
<evidence type="ECO:0000313" key="3">
    <source>
        <dbReference type="Proteomes" id="UP000017127"/>
    </source>
</evidence>
<keyword evidence="1" id="KW-0812">Transmembrane</keyword>
<name>U7QP65_9CYAN</name>
<keyword evidence="3" id="KW-1185">Reference proteome</keyword>
<dbReference type="OrthoDB" id="465504at2"/>
<dbReference type="SUPFAM" id="SSF54523">
    <property type="entry name" value="Pili subunits"/>
    <property type="match status" value="1"/>
</dbReference>
<comment type="caution">
    <text evidence="2">The sequence shown here is derived from an EMBL/GenBank/DDBJ whole genome shotgun (WGS) entry which is preliminary data.</text>
</comment>